<dbReference type="PANTHER" id="PTHR33990">
    <property type="entry name" value="PROTEIN YJDN-RELATED"/>
    <property type="match status" value="1"/>
</dbReference>
<dbReference type="RefSeq" id="WP_133475431.1">
    <property type="nucleotide sequence ID" value="NZ_SNWP01000013.1"/>
</dbReference>
<sequence>MPKSIYPCLWFDNNAAEAAAFYTSIFTDAAVLDSNPIVTRFKAGGLVFMLLNGGPKYKQTPAFSYFVYCNREAEINRLYDLLKEGGQVLMPLDKYDWSPRYAWVQDRFGVNWQLDVEEINNEQKIVPTLLFVNEKNTEVGAARSLYMGTFNNSKELMDMPYPAEAGLPAGSLLFAQFKLGGFIMNAMSSTLQHDYDFTPANSLVVECDDQQEIDAFWDALGKNGRYDMCGWLADRFGVSWQIVPSMLPQLMQDPEKGQRVIQTFLKMQKFDIRTLLDA</sequence>
<dbReference type="GO" id="GO:0032259">
    <property type="term" value="P:methylation"/>
    <property type="evidence" value="ECO:0007669"/>
    <property type="project" value="UniProtKB-KW"/>
</dbReference>
<dbReference type="EMBL" id="SNWP01000013">
    <property type="protein sequence ID" value="TDO25316.1"/>
    <property type="molecule type" value="Genomic_DNA"/>
</dbReference>
<feature type="domain" description="PhnB-like" evidence="1">
    <location>
        <begin position="123"/>
        <end position="243"/>
    </location>
</feature>
<dbReference type="Gene3D" id="3.10.180.10">
    <property type="entry name" value="2,3-Dihydroxybiphenyl 1,2-Dioxygenase, domain 1"/>
    <property type="match status" value="1"/>
</dbReference>
<keyword evidence="3" id="KW-1185">Reference proteome</keyword>
<keyword evidence="2" id="KW-0830">Ubiquinone</keyword>
<dbReference type="Proteomes" id="UP000295741">
    <property type="component" value="Unassembled WGS sequence"/>
</dbReference>
<dbReference type="InterPro" id="IPR028973">
    <property type="entry name" value="PhnB-like"/>
</dbReference>
<dbReference type="Gene3D" id="3.30.720.100">
    <property type="match status" value="1"/>
</dbReference>
<dbReference type="GO" id="GO:0008168">
    <property type="term" value="F:methyltransferase activity"/>
    <property type="evidence" value="ECO:0007669"/>
    <property type="project" value="UniProtKB-KW"/>
</dbReference>
<dbReference type="CDD" id="cd06588">
    <property type="entry name" value="PhnB_like"/>
    <property type="match status" value="2"/>
</dbReference>
<proteinExistence type="predicted"/>
<dbReference type="Gene3D" id="3.30.720.110">
    <property type="match status" value="1"/>
</dbReference>
<accession>A0A4R6ITK6</accession>
<protein>
    <submittedName>
        <fullName evidence="2">Putative 3-demethylubiquinone-9 3-methyltransferase (Glyoxalase superfamily)</fullName>
    </submittedName>
</protein>
<dbReference type="OrthoDB" id="9806473at2"/>
<evidence type="ECO:0000259" key="1">
    <source>
        <dbReference type="Pfam" id="PF06983"/>
    </source>
</evidence>
<comment type="caution">
    <text evidence="2">The sequence shown here is derived from an EMBL/GenBank/DDBJ whole genome shotgun (WGS) entry which is preliminary data.</text>
</comment>
<name>A0A4R6ITK6_9BACT</name>
<evidence type="ECO:0000313" key="2">
    <source>
        <dbReference type="EMBL" id="TDO25316.1"/>
    </source>
</evidence>
<evidence type="ECO:0000313" key="3">
    <source>
        <dbReference type="Proteomes" id="UP000295741"/>
    </source>
</evidence>
<gene>
    <name evidence="2" type="ORF">BC659_2850</name>
</gene>
<dbReference type="AlphaFoldDB" id="A0A4R6ITK6"/>
<feature type="domain" description="PhnB-like" evidence="1">
    <location>
        <begin position="4"/>
        <end position="114"/>
    </location>
</feature>
<keyword evidence="2" id="KW-0808">Transferase</keyword>
<organism evidence="2 3">
    <name type="scientific">Sediminibacterium goheungense</name>
    <dbReference type="NCBI Taxonomy" id="1086393"/>
    <lineage>
        <taxon>Bacteria</taxon>
        <taxon>Pseudomonadati</taxon>
        <taxon>Bacteroidota</taxon>
        <taxon>Chitinophagia</taxon>
        <taxon>Chitinophagales</taxon>
        <taxon>Chitinophagaceae</taxon>
        <taxon>Sediminibacterium</taxon>
    </lineage>
</organism>
<keyword evidence="2" id="KW-0489">Methyltransferase</keyword>
<dbReference type="SUPFAM" id="SSF54593">
    <property type="entry name" value="Glyoxalase/Bleomycin resistance protein/Dihydroxybiphenyl dioxygenase"/>
    <property type="match status" value="2"/>
</dbReference>
<dbReference type="Pfam" id="PF06983">
    <property type="entry name" value="3-dmu-9_3-mt"/>
    <property type="match status" value="2"/>
</dbReference>
<dbReference type="InterPro" id="IPR029068">
    <property type="entry name" value="Glyas_Bleomycin-R_OHBP_Dase"/>
</dbReference>
<reference evidence="2 3" key="1">
    <citation type="submission" date="2019-03" db="EMBL/GenBank/DDBJ databases">
        <title>Genomic Encyclopedia of Archaeal and Bacterial Type Strains, Phase II (KMG-II): from individual species to whole genera.</title>
        <authorList>
            <person name="Goeker M."/>
        </authorList>
    </citation>
    <scope>NUCLEOTIDE SEQUENCE [LARGE SCALE GENOMIC DNA]</scope>
    <source>
        <strain evidence="2 3">DSM 28323</strain>
    </source>
</reference>